<organism evidence="1 2">
    <name type="scientific">Candidatus Marithioploca araucensis</name>
    <dbReference type="NCBI Taxonomy" id="70273"/>
    <lineage>
        <taxon>Bacteria</taxon>
        <taxon>Pseudomonadati</taxon>
        <taxon>Pseudomonadota</taxon>
        <taxon>Gammaproteobacteria</taxon>
        <taxon>Thiotrichales</taxon>
        <taxon>Thiotrichaceae</taxon>
        <taxon>Candidatus Marithioploca</taxon>
    </lineage>
</organism>
<comment type="caution">
    <text evidence="1">The sequence shown here is derived from an EMBL/GenBank/DDBJ whole genome shotgun (WGS) entry which is preliminary data.</text>
</comment>
<reference evidence="1" key="1">
    <citation type="submission" date="2023-06" db="EMBL/GenBank/DDBJ databases">
        <title>Uncultivated large filamentous bacteria from sulfidic sediments reveal new species and different genomic features in energy metabolism and defense.</title>
        <authorList>
            <person name="Fonseca A."/>
        </authorList>
    </citation>
    <scope>NUCLEOTIDE SEQUENCE</scope>
    <source>
        <strain evidence="1">HSG4</strain>
    </source>
</reference>
<proteinExistence type="predicted"/>
<dbReference type="InterPro" id="IPR021375">
    <property type="entry name" value="DUF2997"/>
</dbReference>
<evidence type="ECO:0000313" key="1">
    <source>
        <dbReference type="EMBL" id="MDM8563397.1"/>
    </source>
</evidence>
<accession>A0ABT7VUY6</accession>
<evidence type="ECO:0000313" key="2">
    <source>
        <dbReference type="Proteomes" id="UP001171945"/>
    </source>
</evidence>
<sequence>MPEQRITVTIDEKGQITAKTAGFQGEACLDELQSLLEDLGTIHEVKKTDAYYQQNAIKVTKKQTVGRT</sequence>
<name>A0ABT7VUY6_9GAMM</name>
<dbReference type="Proteomes" id="UP001171945">
    <property type="component" value="Unassembled WGS sequence"/>
</dbReference>
<keyword evidence="2" id="KW-1185">Reference proteome</keyword>
<protein>
    <submittedName>
        <fullName evidence="1">DUF2997 domain-containing protein</fullName>
    </submittedName>
</protein>
<gene>
    <name evidence="1" type="ORF">QUF54_08600</name>
</gene>
<dbReference type="Pfam" id="PF11211">
    <property type="entry name" value="DUF2997"/>
    <property type="match status" value="1"/>
</dbReference>
<dbReference type="EMBL" id="JAUCGM010000615">
    <property type="protein sequence ID" value="MDM8563397.1"/>
    <property type="molecule type" value="Genomic_DNA"/>
</dbReference>